<comment type="caution">
    <text evidence="1">The sequence shown here is derived from an EMBL/GenBank/DDBJ whole genome shotgun (WGS) entry which is preliminary data.</text>
</comment>
<dbReference type="Proteomes" id="UP000604046">
    <property type="component" value="Unassembled WGS sequence"/>
</dbReference>
<name>A0A812MJ68_9DINO</name>
<gene>
    <name evidence="1" type="ORF">SNAT2548_LOCUS13943</name>
</gene>
<dbReference type="AlphaFoldDB" id="A0A812MJ68"/>
<organism evidence="1 2">
    <name type="scientific">Symbiodinium natans</name>
    <dbReference type="NCBI Taxonomy" id="878477"/>
    <lineage>
        <taxon>Eukaryota</taxon>
        <taxon>Sar</taxon>
        <taxon>Alveolata</taxon>
        <taxon>Dinophyceae</taxon>
        <taxon>Suessiales</taxon>
        <taxon>Symbiodiniaceae</taxon>
        <taxon>Symbiodinium</taxon>
    </lineage>
</organism>
<reference evidence="1" key="1">
    <citation type="submission" date="2021-02" db="EMBL/GenBank/DDBJ databases">
        <authorList>
            <person name="Dougan E. K."/>
            <person name="Rhodes N."/>
            <person name="Thang M."/>
            <person name="Chan C."/>
        </authorList>
    </citation>
    <scope>NUCLEOTIDE SEQUENCE</scope>
</reference>
<dbReference type="EMBL" id="CAJNDS010001546">
    <property type="protein sequence ID" value="CAE7264597.1"/>
    <property type="molecule type" value="Genomic_DNA"/>
</dbReference>
<protein>
    <submittedName>
        <fullName evidence="1">Uncharacterized protein</fullName>
    </submittedName>
</protein>
<proteinExistence type="predicted"/>
<accession>A0A812MJ68</accession>
<evidence type="ECO:0000313" key="1">
    <source>
        <dbReference type="EMBL" id="CAE7264597.1"/>
    </source>
</evidence>
<evidence type="ECO:0000313" key="2">
    <source>
        <dbReference type="Proteomes" id="UP000604046"/>
    </source>
</evidence>
<keyword evidence="2" id="KW-1185">Reference proteome</keyword>
<sequence>MEMIAAMICSLNPGWSASAIGRQWLATRLLAGYRQSSFVSVGTSSTPAPQAQGLTWFYVHPGESWLTIAGQDCQSPDQSGQRNPLVTPESELEMPVERAMATPVLFTSGALPLELDLADARGDASEVRPSAVVASEVKAKPAAAHLAPERLERMRLFKELTFVTTCKAVGNVELSDPESTEERRCIAMCRIQAPPAYTLMMEYQDNALKIRALQEALEQQQRKADSEVPTCSCLPCLPLLGRALQKW</sequence>